<reference evidence="2 3" key="1">
    <citation type="submission" date="2024-04" db="EMBL/GenBank/DDBJ databases">
        <title>Arthrobacter sp. from Plains bison fecal sample.</title>
        <authorList>
            <person name="Ruzzini A."/>
        </authorList>
    </citation>
    <scope>NUCLEOTIDE SEQUENCE [LARGE SCALE GENOMIC DNA]</scope>
    <source>
        <strain evidence="2 3">EINP1</strain>
    </source>
</reference>
<protein>
    <recommendedName>
        <fullName evidence="1">DUF8083 domain-containing protein</fullName>
    </recommendedName>
</protein>
<dbReference type="Pfam" id="PF26312">
    <property type="entry name" value="DUF8083"/>
    <property type="match status" value="1"/>
</dbReference>
<dbReference type="Proteomes" id="UP001448858">
    <property type="component" value="Chromosome"/>
</dbReference>
<proteinExistence type="predicted"/>
<organism evidence="2 3">
    <name type="scientific">Arthrobacter citreus</name>
    <dbReference type="NCBI Taxonomy" id="1670"/>
    <lineage>
        <taxon>Bacteria</taxon>
        <taxon>Bacillati</taxon>
        <taxon>Actinomycetota</taxon>
        <taxon>Actinomycetes</taxon>
        <taxon>Micrococcales</taxon>
        <taxon>Micrococcaceae</taxon>
        <taxon>Arthrobacter</taxon>
    </lineage>
</organism>
<dbReference type="InterPro" id="IPR058396">
    <property type="entry name" value="DUF8083"/>
</dbReference>
<evidence type="ECO:0000259" key="1">
    <source>
        <dbReference type="Pfam" id="PF26312"/>
    </source>
</evidence>
<sequence>MSGQPQRSLYRTFPYVSHLRVYEPLDVFDDNQQLAIMEQRSRGRHETEVLDRSDAVRRLVRAVSDPFPHSTTDLVRVLHYPGHEGTTRRLYCPNQLAVRASLAAESLGESIRGPLVDVLVPEVAREAHAARIDPDSFADSLAHLHTRSATWGVPFGWFVLLHEEDHSEVVEDDGKVQTVRLTAPVSQCLDRARRATAALALAAPELDLLDELDELTNWLEIFSEDAVLELDYGPVADLVFPDDSPSDVRLGIESLAEGDMTGAAASYRRLANRWIPIRQLARAS</sequence>
<evidence type="ECO:0000313" key="3">
    <source>
        <dbReference type="Proteomes" id="UP001448858"/>
    </source>
</evidence>
<name>A0ABZ2ZUJ4_9MICC</name>
<dbReference type="EMBL" id="CP151657">
    <property type="protein sequence ID" value="WZP15445.1"/>
    <property type="molecule type" value="Genomic_DNA"/>
</dbReference>
<keyword evidence="3" id="KW-1185">Reference proteome</keyword>
<feature type="domain" description="DUF8083" evidence="1">
    <location>
        <begin position="15"/>
        <end position="280"/>
    </location>
</feature>
<gene>
    <name evidence="2" type="ORF">AAE021_14975</name>
</gene>
<dbReference type="RefSeq" id="WP_342023106.1">
    <property type="nucleotide sequence ID" value="NZ_CP151657.1"/>
</dbReference>
<accession>A0ABZ2ZUJ4</accession>
<evidence type="ECO:0000313" key="2">
    <source>
        <dbReference type="EMBL" id="WZP15445.1"/>
    </source>
</evidence>